<sequence length="220" mass="24853">MSIALASQSVTEEHLRQDVSPLVMTAIYEPHINLVVWQRQLQTELQNYIDALTQGLNALQLRTVIAPAEVGEWLSGLLPEDPRRGLFVDDVRQLAEMYADLFELTTVGLRLSLIHETMCPRFHTDLLICRMVTTYHGQGSEWLKEEDVDRSKLGAGAKGLPDHLSGIYRHQNAIQQLQQGEVALLKGDGWMDSQVSGIVHRSPHIHKTEKRLLLTLDFAE</sequence>
<dbReference type="Pfam" id="PF08856">
    <property type="entry name" value="DUF1826"/>
    <property type="match status" value="1"/>
</dbReference>
<protein>
    <recommendedName>
        <fullName evidence="3">Succinylglutamate desuccinylase</fullName>
    </recommendedName>
</protein>
<organism evidence="1 2">
    <name type="scientific">Methylophaga muralis</name>
    <dbReference type="NCBI Taxonomy" id="291169"/>
    <lineage>
        <taxon>Bacteria</taxon>
        <taxon>Pseudomonadati</taxon>
        <taxon>Pseudomonadota</taxon>
        <taxon>Gammaproteobacteria</taxon>
        <taxon>Thiotrichales</taxon>
        <taxon>Piscirickettsiaceae</taxon>
        <taxon>Methylophaga</taxon>
    </lineage>
</organism>
<dbReference type="InterPro" id="IPR014955">
    <property type="entry name" value="DUF1826"/>
</dbReference>
<dbReference type="AlphaFoldDB" id="A0A1E3GW56"/>
<accession>A0A1E3GW56</accession>
<name>A0A1E3GW56_9GAMM</name>
<evidence type="ECO:0008006" key="3">
    <source>
        <dbReference type="Google" id="ProtNLM"/>
    </source>
</evidence>
<comment type="caution">
    <text evidence="1">The sequence shown here is derived from an EMBL/GenBank/DDBJ whole genome shotgun (WGS) entry which is preliminary data.</text>
</comment>
<dbReference type="STRING" id="291169.A9E74_00679"/>
<keyword evidence="2" id="KW-1185">Reference proteome</keyword>
<reference evidence="1 2" key="1">
    <citation type="submission" date="2016-07" db="EMBL/GenBank/DDBJ databases">
        <title>Draft Genome Sequence of Methylophaga muralis Bur 1.</title>
        <authorList>
            <person name="Vasilenko O.V."/>
            <person name="Doronina N.V."/>
            <person name="Shmareva M.N."/>
            <person name="Tarlachkov S.V."/>
            <person name="Mustakhimov I."/>
            <person name="Trotsenko Y.A."/>
        </authorList>
    </citation>
    <scope>NUCLEOTIDE SEQUENCE [LARGE SCALE GENOMIC DNA]</scope>
    <source>
        <strain evidence="1 2">Bur 1</strain>
    </source>
</reference>
<proteinExistence type="predicted"/>
<dbReference type="Proteomes" id="UP000094379">
    <property type="component" value="Unassembled WGS sequence"/>
</dbReference>
<evidence type="ECO:0000313" key="2">
    <source>
        <dbReference type="Proteomes" id="UP000094379"/>
    </source>
</evidence>
<evidence type="ECO:0000313" key="1">
    <source>
        <dbReference type="EMBL" id="ODN67571.1"/>
    </source>
</evidence>
<gene>
    <name evidence="1" type="ORF">A9E74_00679</name>
</gene>
<dbReference type="RefSeq" id="WP_069295224.1">
    <property type="nucleotide sequence ID" value="NZ_MCRI01000004.1"/>
</dbReference>
<dbReference type="PATRIC" id="fig|291169.3.peg.681"/>
<dbReference type="EMBL" id="MCRI01000004">
    <property type="protein sequence ID" value="ODN67571.1"/>
    <property type="molecule type" value="Genomic_DNA"/>
</dbReference>